<dbReference type="Gene3D" id="2.20.70.10">
    <property type="match status" value="1"/>
</dbReference>
<evidence type="ECO:0000259" key="3">
    <source>
        <dbReference type="PROSITE" id="PS50011"/>
    </source>
</evidence>
<name>A0AA35R2U8_GEOBA</name>
<dbReference type="PROSITE" id="PS50200">
    <property type="entry name" value="RA"/>
    <property type="match status" value="1"/>
</dbReference>
<dbReference type="SMART" id="SM00456">
    <property type="entry name" value="WW"/>
    <property type="match status" value="2"/>
</dbReference>
<feature type="domain" description="WW" evidence="4">
    <location>
        <begin position="1133"/>
        <end position="1165"/>
    </location>
</feature>
<feature type="compositionally biased region" description="Pro residues" evidence="1">
    <location>
        <begin position="875"/>
        <end position="892"/>
    </location>
</feature>
<feature type="compositionally biased region" description="Low complexity" evidence="1">
    <location>
        <begin position="1052"/>
        <end position="1074"/>
    </location>
</feature>
<evidence type="ECO:0000259" key="5">
    <source>
        <dbReference type="PROSITE" id="PS50200"/>
    </source>
</evidence>
<dbReference type="CDD" id="cd00192">
    <property type="entry name" value="PTKc"/>
    <property type="match status" value="1"/>
</dbReference>
<dbReference type="Gene3D" id="2.30.29.30">
    <property type="entry name" value="Pleckstrin-homology domain (PH domain)/Phosphotyrosine-binding domain (PTB)"/>
    <property type="match status" value="1"/>
</dbReference>
<dbReference type="EMBL" id="CASHTH010000394">
    <property type="protein sequence ID" value="CAI8000200.1"/>
    <property type="molecule type" value="Genomic_DNA"/>
</dbReference>
<dbReference type="SMART" id="SM00233">
    <property type="entry name" value="PH"/>
    <property type="match status" value="2"/>
</dbReference>
<dbReference type="SUPFAM" id="SSF143503">
    <property type="entry name" value="PUG domain-like"/>
    <property type="match status" value="1"/>
</dbReference>
<evidence type="ECO:0000313" key="6">
    <source>
        <dbReference type="EMBL" id="CAI8000200.1"/>
    </source>
</evidence>
<feature type="region of interest" description="Disordered" evidence="1">
    <location>
        <begin position="845"/>
        <end position="1084"/>
    </location>
</feature>
<evidence type="ECO:0000256" key="1">
    <source>
        <dbReference type="SAM" id="MobiDB-lite"/>
    </source>
</evidence>
<feature type="compositionally biased region" description="Polar residues" evidence="1">
    <location>
        <begin position="923"/>
        <end position="936"/>
    </location>
</feature>
<dbReference type="InterPro" id="IPR011993">
    <property type="entry name" value="PH-like_dom_sf"/>
</dbReference>
<feature type="region of interest" description="Disordered" evidence="1">
    <location>
        <begin position="370"/>
        <end position="411"/>
    </location>
</feature>
<dbReference type="GO" id="GO:0007169">
    <property type="term" value="P:cell surface receptor protein tyrosine kinase signaling pathway"/>
    <property type="evidence" value="ECO:0007669"/>
    <property type="project" value="TreeGrafter"/>
</dbReference>
<feature type="domain" description="WW" evidence="4">
    <location>
        <begin position="1186"/>
        <end position="1213"/>
    </location>
</feature>
<dbReference type="InterPro" id="IPR001202">
    <property type="entry name" value="WW_dom"/>
</dbReference>
<organism evidence="6 7">
    <name type="scientific">Geodia barretti</name>
    <name type="common">Barrett's horny sponge</name>
    <dbReference type="NCBI Taxonomy" id="519541"/>
    <lineage>
        <taxon>Eukaryota</taxon>
        <taxon>Metazoa</taxon>
        <taxon>Porifera</taxon>
        <taxon>Demospongiae</taxon>
        <taxon>Heteroscleromorpha</taxon>
        <taxon>Tetractinellida</taxon>
        <taxon>Astrophorina</taxon>
        <taxon>Geodiidae</taxon>
        <taxon>Geodia</taxon>
    </lineage>
</organism>
<dbReference type="InterPro" id="IPR000719">
    <property type="entry name" value="Prot_kinase_dom"/>
</dbReference>
<dbReference type="CDD" id="cd00821">
    <property type="entry name" value="PH"/>
    <property type="match status" value="1"/>
</dbReference>
<dbReference type="InterPro" id="IPR000159">
    <property type="entry name" value="RA_dom"/>
</dbReference>
<dbReference type="InterPro" id="IPR036339">
    <property type="entry name" value="PUB-like_dom_sf"/>
</dbReference>
<keyword evidence="6" id="KW-0808">Transferase</keyword>
<keyword evidence="6" id="KW-0418">Kinase</keyword>
<dbReference type="AlphaFoldDB" id="A0AA35R2U8"/>
<dbReference type="Pfam" id="PF00169">
    <property type="entry name" value="PH"/>
    <property type="match status" value="1"/>
</dbReference>
<feature type="compositionally biased region" description="Gly residues" evidence="1">
    <location>
        <begin position="400"/>
        <end position="410"/>
    </location>
</feature>
<comment type="caution">
    <text evidence="6">The sequence shown here is derived from an EMBL/GenBank/DDBJ whole genome shotgun (WGS) entry which is preliminary data.</text>
</comment>
<dbReference type="Pfam" id="PF07714">
    <property type="entry name" value="PK_Tyr_Ser-Thr"/>
    <property type="match status" value="1"/>
</dbReference>
<gene>
    <name evidence="6" type="ORF">GBAR_LOCUS2864</name>
</gene>
<dbReference type="InterPro" id="IPR011009">
    <property type="entry name" value="Kinase-like_dom_sf"/>
</dbReference>
<feature type="compositionally biased region" description="Low complexity" evidence="1">
    <location>
        <begin position="1000"/>
        <end position="1044"/>
    </location>
</feature>
<dbReference type="PANTHER" id="PTHR24416:SF631">
    <property type="entry name" value="SERINE_THREONINE_TYROSINE KINASE 1"/>
    <property type="match status" value="1"/>
</dbReference>
<dbReference type="SUPFAM" id="SSF56112">
    <property type="entry name" value="Protein kinase-like (PK-like)"/>
    <property type="match status" value="1"/>
</dbReference>
<evidence type="ECO:0000259" key="4">
    <source>
        <dbReference type="PROSITE" id="PS50020"/>
    </source>
</evidence>
<dbReference type="SUPFAM" id="SSF51045">
    <property type="entry name" value="WW domain"/>
    <property type="match status" value="1"/>
</dbReference>
<dbReference type="GO" id="GO:0004714">
    <property type="term" value="F:transmembrane receptor protein tyrosine kinase activity"/>
    <property type="evidence" value="ECO:0007669"/>
    <property type="project" value="TreeGrafter"/>
</dbReference>
<dbReference type="InterPro" id="IPR001849">
    <property type="entry name" value="PH_domain"/>
</dbReference>
<dbReference type="PANTHER" id="PTHR24416">
    <property type="entry name" value="TYROSINE-PROTEIN KINASE RECEPTOR"/>
    <property type="match status" value="1"/>
</dbReference>
<dbReference type="Gene3D" id="1.10.510.10">
    <property type="entry name" value="Transferase(Phosphotransferase) domain 1"/>
    <property type="match status" value="1"/>
</dbReference>
<dbReference type="Gene3D" id="1.20.58.2190">
    <property type="match status" value="1"/>
</dbReference>
<dbReference type="PROSITE" id="PS50020">
    <property type="entry name" value="WW_DOMAIN_2"/>
    <property type="match status" value="2"/>
</dbReference>
<sequence length="1215" mass="132288">MEEPLASLLASCEEREFLRVTSTALKIIQNIQNEASEDKFRRLRRTAPFCEKPGSCQLLETLGFELRGNHYVLDKTQIPNLVSKKKDIIAARKRVGTILGWDVPFSMLKFTTALGSCKYGEVFGGFLDEEDPVVIKTLKPDCGEKARESFDRELELLPKLEHSNIVQLQAVTLTSDPTCIILEFIPTPLLEVLNHAELGYREIIATATEVASAMAYLHSQGVLHCDLGARNVRLTANGVAKVCDFGLARRVGHASCTLTPEGVESLPLRWTAPEVFQQLQLTVYSDLWSFGVLLCEMATFGSVPYASFSNQTVRSKVAEGYRHLQPHNCPDELYSLMLRCWLPRATERPCFADVIRKHLEPLKVKVQKGELVRQNSSTSDDSVEGKRSTLKSSSSSVSTAGGGGGGGGGPKVKVKELSYPQVLAKGGGLLRVATALVSPFHHRVVVVCGKKTTAGEVVQVALAKCGKTDMDAKSHSLALVNPHTTDAAARYLSSDERVLAVKAEAPPTAMFVLCIFTSGTAILEIVNSIKQNPSYATTFDPRTRGYLVTVEGGTGKRGKQGFGGSHRRRWCVLDGSSLLCYQEEEDEGVKQFESFVDVKSCSVSPLSGKKSSTMVRVGTADGGQFIFSASDKQDMLLWIEALEAASHLDPSTMLLHSRDGVVVHTGYLDCQEFALESGDSSPLQSPPPLYRRLASTPNFSGVYSAVDYGRHWTVLKSSGLVQCLVRGRPETLFSLLDAVKVKVHNPREGREGGNYFISLFDKTSQVVLQAECLSDHFDWVLAVERVLQDKGIQDRLCGDRGNQSGYVTLKRLMMMQERGKLGQRGSVMQLYAMPRLLNTLDDVYDLPQGTKQDHTYENQKEPSPPVSPHSYVNFVPPPPIPPRGPGAPPLPPKGISSASSPPEGEILSPPDEGDESEEYVVMNPQSLPATPSNATHFTPPSPLSLPATPISAHHHHPGGFPSQPITIPRPRLPGKPTKLLLRSHSELSPSPHTPSPDHSPSPSSGTHSAVQSQSLPRRTSSTSSSHPHTPSSSHRHTSTSSSSSLHRKHLISNSTTNGGSSSGYNSPGSSPAASRFQSNRFPRPVEGGDVMVGVAARNAGDSGYSIGRATSALRQLSSDGYCSSHSSTDEIAQKLPRGWRKGYCDSKPFFVNTETGSTMWSLAEVVASSSGQEKSEKRSKQPGSKWQVVTLEDGQVYYYHEDTRQTTWNVQDTFS</sequence>
<feature type="domain" description="Ras-associating" evidence="5">
    <location>
        <begin position="426"/>
        <end position="530"/>
    </location>
</feature>
<reference evidence="6" key="1">
    <citation type="submission" date="2023-03" db="EMBL/GenBank/DDBJ databases">
        <authorList>
            <person name="Steffen K."/>
            <person name="Cardenas P."/>
        </authorList>
    </citation>
    <scope>NUCLEOTIDE SEQUENCE</scope>
</reference>
<dbReference type="GO" id="GO:0005886">
    <property type="term" value="C:plasma membrane"/>
    <property type="evidence" value="ECO:0007669"/>
    <property type="project" value="TreeGrafter"/>
</dbReference>
<feature type="domain" description="PH" evidence="2">
    <location>
        <begin position="540"/>
        <end position="647"/>
    </location>
</feature>
<dbReference type="SUPFAM" id="SSF50729">
    <property type="entry name" value="PH domain-like"/>
    <property type="match status" value="1"/>
</dbReference>
<accession>A0AA35R2U8</accession>
<proteinExistence type="predicted"/>
<feature type="domain" description="Protein kinase" evidence="3">
    <location>
        <begin position="108"/>
        <end position="363"/>
    </location>
</feature>
<feature type="compositionally biased region" description="Basic and acidic residues" evidence="1">
    <location>
        <begin position="851"/>
        <end position="860"/>
    </location>
</feature>
<dbReference type="PRINTS" id="PR00109">
    <property type="entry name" value="TYRKINASE"/>
</dbReference>
<dbReference type="CDD" id="cd00201">
    <property type="entry name" value="WW"/>
    <property type="match status" value="1"/>
</dbReference>
<dbReference type="Gene3D" id="3.10.20.90">
    <property type="entry name" value="Phosphatidylinositol 3-kinase Catalytic Subunit, Chain A, domain 1"/>
    <property type="match status" value="1"/>
</dbReference>
<evidence type="ECO:0000313" key="7">
    <source>
        <dbReference type="Proteomes" id="UP001174909"/>
    </source>
</evidence>
<dbReference type="PROSITE" id="PS50011">
    <property type="entry name" value="PROTEIN_KINASE_DOM"/>
    <property type="match status" value="1"/>
</dbReference>
<dbReference type="GO" id="GO:0005524">
    <property type="term" value="F:ATP binding"/>
    <property type="evidence" value="ECO:0007669"/>
    <property type="project" value="InterPro"/>
</dbReference>
<dbReference type="CDD" id="cd09212">
    <property type="entry name" value="PUB"/>
    <property type="match status" value="1"/>
</dbReference>
<dbReference type="InterPro" id="IPR050122">
    <property type="entry name" value="RTK"/>
</dbReference>
<evidence type="ECO:0000259" key="2">
    <source>
        <dbReference type="PROSITE" id="PS50003"/>
    </source>
</evidence>
<dbReference type="InterPro" id="IPR001245">
    <property type="entry name" value="Ser-Thr/Tyr_kinase_cat_dom"/>
</dbReference>
<dbReference type="Proteomes" id="UP001174909">
    <property type="component" value="Unassembled WGS sequence"/>
</dbReference>
<protein>
    <submittedName>
        <fullName evidence="6">Tyrosine-protein kinase Lyn</fullName>
    </submittedName>
</protein>
<dbReference type="PROSITE" id="PS50003">
    <property type="entry name" value="PH_DOMAIN"/>
    <property type="match status" value="1"/>
</dbReference>
<dbReference type="Gene3D" id="3.30.200.20">
    <property type="entry name" value="Phosphorylase Kinase, domain 1"/>
    <property type="match status" value="1"/>
</dbReference>
<keyword evidence="7" id="KW-1185">Reference proteome</keyword>
<dbReference type="GO" id="GO:0005737">
    <property type="term" value="C:cytoplasm"/>
    <property type="evidence" value="ECO:0007669"/>
    <property type="project" value="UniProtKB-ARBA"/>
</dbReference>
<dbReference type="GO" id="GO:0043235">
    <property type="term" value="C:receptor complex"/>
    <property type="evidence" value="ECO:0007669"/>
    <property type="project" value="TreeGrafter"/>
</dbReference>
<dbReference type="InterPro" id="IPR036020">
    <property type="entry name" value="WW_dom_sf"/>
</dbReference>